<feature type="region of interest" description="Disordered" evidence="1">
    <location>
        <begin position="31"/>
        <end position="67"/>
    </location>
</feature>
<dbReference type="EMBL" id="JBHTHR010000561">
    <property type="protein sequence ID" value="MFD0802691.1"/>
    <property type="molecule type" value="Genomic_DNA"/>
</dbReference>
<dbReference type="Proteomes" id="UP001596956">
    <property type="component" value="Unassembled WGS sequence"/>
</dbReference>
<evidence type="ECO:0000313" key="4">
    <source>
        <dbReference type="Proteomes" id="UP001596956"/>
    </source>
</evidence>
<protein>
    <recommendedName>
        <fullName evidence="5">Lipoprotein</fullName>
    </recommendedName>
</protein>
<proteinExistence type="predicted"/>
<evidence type="ECO:0008006" key="5">
    <source>
        <dbReference type="Google" id="ProtNLM"/>
    </source>
</evidence>
<accession>A0ABW3BHA9</accession>
<evidence type="ECO:0000313" key="3">
    <source>
        <dbReference type="EMBL" id="MFD0802691.1"/>
    </source>
</evidence>
<feature type="signal peptide" evidence="2">
    <location>
        <begin position="1"/>
        <end position="28"/>
    </location>
</feature>
<organism evidence="3 4">
    <name type="scientific">Streptomonospora algeriensis</name>
    <dbReference type="NCBI Taxonomy" id="995084"/>
    <lineage>
        <taxon>Bacteria</taxon>
        <taxon>Bacillati</taxon>
        <taxon>Actinomycetota</taxon>
        <taxon>Actinomycetes</taxon>
        <taxon>Streptosporangiales</taxon>
        <taxon>Nocardiopsidaceae</taxon>
        <taxon>Streptomonospora</taxon>
    </lineage>
</organism>
<feature type="chain" id="PRO_5047541016" description="Lipoprotein" evidence="2">
    <location>
        <begin position="29"/>
        <end position="180"/>
    </location>
</feature>
<keyword evidence="2" id="KW-0732">Signal</keyword>
<dbReference type="PROSITE" id="PS51257">
    <property type="entry name" value="PROKAR_LIPOPROTEIN"/>
    <property type="match status" value="1"/>
</dbReference>
<evidence type="ECO:0000256" key="2">
    <source>
        <dbReference type="SAM" id="SignalP"/>
    </source>
</evidence>
<name>A0ABW3BHA9_9ACTN</name>
<gene>
    <name evidence="3" type="ORF">ACFQZU_15380</name>
</gene>
<keyword evidence="4" id="KW-1185">Reference proteome</keyword>
<evidence type="ECO:0000256" key="1">
    <source>
        <dbReference type="SAM" id="MobiDB-lite"/>
    </source>
</evidence>
<sequence length="180" mass="18812">MRLGGPAAFTARAAVLCLLALLGGCATASDPAEDRNGHGASPAPPPSATAGMGTRDGRSTPTAPPETIFVFNTHGDEEGEAEQRPENLVATPSTTFTGLEWHTWGGGPAVADGRVQGTWCLPDCPSSTYPATLELSGAEVIDGTAFYTRYSFESRADFPEEVRDRVSEVGSGRLTLPSAW</sequence>
<reference evidence="4" key="1">
    <citation type="journal article" date="2019" name="Int. J. Syst. Evol. Microbiol.">
        <title>The Global Catalogue of Microorganisms (GCM) 10K type strain sequencing project: providing services to taxonomists for standard genome sequencing and annotation.</title>
        <authorList>
            <consortium name="The Broad Institute Genomics Platform"/>
            <consortium name="The Broad Institute Genome Sequencing Center for Infectious Disease"/>
            <person name="Wu L."/>
            <person name="Ma J."/>
        </authorList>
    </citation>
    <scope>NUCLEOTIDE SEQUENCE [LARGE SCALE GENOMIC DNA]</scope>
    <source>
        <strain evidence="4">CCUG 63369</strain>
    </source>
</reference>
<comment type="caution">
    <text evidence="3">The sequence shown here is derived from an EMBL/GenBank/DDBJ whole genome shotgun (WGS) entry which is preliminary data.</text>
</comment>